<reference evidence="2 3" key="1">
    <citation type="submission" date="2022-08" db="EMBL/GenBank/DDBJ databases">
        <title>Aerococcaceae sp. nov isolated from spoiled eye mask.</title>
        <authorList>
            <person name="Zhou G."/>
            <person name="Xie X.-B."/>
            <person name="Shi Q.-S."/>
            <person name="Wang Y.-S."/>
            <person name="Wen X."/>
            <person name="Peng H."/>
            <person name="Yang X.-J."/>
            <person name="Tao H.-B."/>
            <person name="Huang X.-M."/>
        </authorList>
    </citation>
    <scope>NUCLEOTIDE SEQUENCE [LARGE SCALE GENOMIC DNA]</scope>
    <source>
        <strain evidence="3">DM20194951</strain>
    </source>
</reference>
<name>A0ABY5P510_9LACT</name>
<dbReference type="InterPro" id="IPR029052">
    <property type="entry name" value="Metallo-depent_PP-like"/>
</dbReference>
<organism evidence="2 3">
    <name type="scientific">Fundicoccus culcitae</name>
    <dbReference type="NCBI Taxonomy" id="2969821"/>
    <lineage>
        <taxon>Bacteria</taxon>
        <taxon>Bacillati</taxon>
        <taxon>Bacillota</taxon>
        <taxon>Bacilli</taxon>
        <taxon>Lactobacillales</taxon>
        <taxon>Aerococcaceae</taxon>
        <taxon>Fundicoccus</taxon>
    </lineage>
</organism>
<dbReference type="SUPFAM" id="SSF56300">
    <property type="entry name" value="Metallo-dependent phosphatases"/>
    <property type="match status" value="1"/>
</dbReference>
<feature type="domain" description="Calcineurin-like phosphoesterase" evidence="1">
    <location>
        <begin position="1"/>
        <end position="232"/>
    </location>
</feature>
<protein>
    <submittedName>
        <fullName evidence="2">Metallophosphoesterase</fullName>
    </submittedName>
</protein>
<dbReference type="InterPro" id="IPR004843">
    <property type="entry name" value="Calcineurin-like_PHP"/>
</dbReference>
<dbReference type="PANTHER" id="PTHR36492:SF2">
    <property type="entry name" value="[ACYL-CARRIER-PROTEIN] PHOSPHODIESTERASE PPTH"/>
    <property type="match status" value="1"/>
</dbReference>
<gene>
    <name evidence="2" type="ORF">NRE15_11225</name>
</gene>
<dbReference type="EMBL" id="CP102453">
    <property type="protein sequence ID" value="UUX33465.1"/>
    <property type="molecule type" value="Genomic_DNA"/>
</dbReference>
<dbReference type="Gene3D" id="3.60.21.10">
    <property type="match status" value="1"/>
</dbReference>
<dbReference type="InterPro" id="IPR052963">
    <property type="entry name" value="Pantetheine_PDE"/>
</dbReference>
<keyword evidence="3" id="KW-1185">Reference proteome</keyword>
<evidence type="ECO:0000259" key="1">
    <source>
        <dbReference type="Pfam" id="PF00149"/>
    </source>
</evidence>
<accession>A0ABY5P510</accession>
<dbReference type="RefSeq" id="WP_313792967.1">
    <property type="nucleotide sequence ID" value="NZ_CP102453.1"/>
</dbReference>
<evidence type="ECO:0000313" key="2">
    <source>
        <dbReference type="EMBL" id="UUX33465.1"/>
    </source>
</evidence>
<dbReference type="Pfam" id="PF00149">
    <property type="entry name" value="Metallophos"/>
    <property type="match status" value="1"/>
</dbReference>
<sequence>MRLAFVSDLHFDLPIKAPPRQYFDIFSKLVKAKGIDILVLGGDISDFYTLTISFVEMLQKRLEIPVYFIPGNHDFYSEQKHKDTWDIYDEFKEHPQCLIESPLKLTDEYTLVGHTAWFNFSFHNETANNYYSQEGLTPEGLVYKEKEYTNWNMTDIELSKYFSKIIEKDFQLNYSPHYILVTHVMNHAVFAKDIDEDPHVEPRFIPFAATNDLDKIFESYSIPYSIQGHYHIRQRVQQGDTLFVSCALGRPEEWKSNNISKELEEAVFILDI</sequence>
<dbReference type="PANTHER" id="PTHR36492">
    <property type="match status" value="1"/>
</dbReference>
<proteinExistence type="predicted"/>
<dbReference type="Proteomes" id="UP001315967">
    <property type="component" value="Chromosome"/>
</dbReference>
<evidence type="ECO:0000313" key="3">
    <source>
        <dbReference type="Proteomes" id="UP001315967"/>
    </source>
</evidence>